<dbReference type="PROSITE" id="PS00622">
    <property type="entry name" value="HTH_LUXR_1"/>
    <property type="match status" value="1"/>
</dbReference>
<accession>A0A9W6H6V8</accession>
<dbReference type="PANTHER" id="PTHR47691">
    <property type="entry name" value="REGULATOR-RELATED"/>
    <property type="match status" value="1"/>
</dbReference>
<dbReference type="CDD" id="cd06170">
    <property type="entry name" value="LuxR_C_like"/>
    <property type="match status" value="1"/>
</dbReference>
<dbReference type="EMBL" id="BSEN01000001">
    <property type="protein sequence ID" value="GLJ74737.1"/>
    <property type="molecule type" value="Genomic_DNA"/>
</dbReference>
<dbReference type="InterPro" id="IPR049945">
    <property type="entry name" value="AAA_22"/>
</dbReference>
<dbReference type="InterPro" id="IPR027417">
    <property type="entry name" value="P-loop_NTPase"/>
</dbReference>
<evidence type="ECO:0000313" key="2">
    <source>
        <dbReference type="EMBL" id="GLJ74737.1"/>
    </source>
</evidence>
<dbReference type="InterPro" id="IPR011990">
    <property type="entry name" value="TPR-like_helical_dom_sf"/>
</dbReference>
<dbReference type="SUPFAM" id="SSF52540">
    <property type="entry name" value="P-loop containing nucleoside triphosphate hydrolases"/>
    <property type="match status" value="1"/>
</dbReference>
<dbReference type="AlphaFoldDB" id="A0A9W6H6V8"/>
<comment type="caution">
    <text evidence="2">The sequence shown here is derived from an EMBL/GenBank/DDBJ whole genome shotgun (WGS) entry which is preliminary data.</text>
</comment>
<dbReference type="SUPFAM" id="SSF46894">
    <property type="entry name" value="C-terminal effector domain of the bipartite response regulators"/>
    <property type="match status" value="1"/>
</dbReference>
<evidence type="ECO:0000313" key="3">
    <source>
        <dbReference type="Proteomes" id="UP001142372"/>
    </source>
</evidence>
<dbReference type="GO" id="GO:0016887">
    <property type="term" value="F:ATP hydrolysis activity"/>
    <property type="evidence" value="ECO:0007669"/>
    <property type="project" value="InterPro"/>
</dbReference>
<dbReference type="Gene3D" id="1.10.10.10">
    <property type="entry name" value="Winged helix-like DNA-binding domain superfamily/Winged helix DNA-binding domain"/>
    <property type="match status" value="1"/>
</dbReference>
<keyword evidence="3" id="KW-1185">Reference proteome</keyword>
<sequence length="949" mass="100603">MRAAGANIGHLADPCARVADAAMVGAGLAWQCCPMNASDDHSMRSPTARTNVPGVPRTRFVGRTQELELVSGLLERNRLVTLTGPGGAGKTRLAVEVATSEASRGADGAYWVDLSTLADGSRVAEAIALAAGAPVVADQLRALNAHLATRECLLCIDNAEHLLSGVADAVAAVLQECPEVHVLVTSREPLGLAGEVVSGVPPLADEDAVELFVDRARLAQPAFALDSASEPAIRSIAAHLDGIPLALELAAAWMRTLSPQQVEAGLDDRFALLVRGPRGAQRRQLTLAGSIDWSYALLDEADRAVLRRLSVFAGSFGLDAAQYLCAGGGLTGAETLLAIGRLVDKSLIVAERRDGDVRYRLLETIRAYATARAIEAKDRGLACARQLAWCLDYVQAAELDREQDTDRWRAALAIEYDNLVSALEFGLAADDPTEGRRLAALLAWFWHFDHRGREGLTVLRRAIERAPDERSLLQARLLTGFALVADTAGPLDVEYDAASRALALADELGDDELRALCLNLLAVGAFYVDFDAAWRLCEQAHEAAASSGDVFVQGGSRALQSMILHLRDRHPEAESLADAAVLQALRFHPGILSTLLTYQADGALACGDPVRAEALAQEALLTAEPLGDYLRLGFARSVLAEIIALRGDLARAAEVLDPITSLAEKADVFVPGLDHSAALLASLTGDSASAIRWLQRSADSTERGTPTWIAGRALPRLGAALADAGRVDEAATILDKAVEVCRQLQLPGALAEALFAQAELAAHEADGLVRAAELHHEALTIRVDHGLVTAQLDSLEALASIGSRIKATPDGVRLLHAAQSARERIGIARSAAQQAAYDETVARLRPVLGDEVFEDAAAEGALLPLNQAVASARRMRGRRSRPVDGWASLTPTELQVAATVAEGLSNPQISARLFISRGTVKTHLSHIFAKLGVANRAELAAVAATRSAV</sequence>
<dbReference type="PROSITE" id="PS50043">
    <property type="entry name" value="HTH_LUXR_2"/>
    <property type="match status" value="1"/>
</dbReference>
<dbReference type="SUPFAM" id="SSF48452">
    <property type="entry name" value="TPR-like"/>
    <property type="match status" value="1"/>
</dbReference>
<dbReference type="InterPro" id="IPR036388">
    <property type="entry name" value="WH-like_DNA-bd_sf"/>
</dbReference>
<organism evidence="2 3">
    <name type="scientific">Leifsonia poae</name>
    <dbReference type="NCBI Taxonomy" id="110933"/>
    <lineage>
        <taxon>Bacteria</taxon>
        <taxon>Bacillati</taxon>
        <taxon>Actinomycetota</taxon>
        <taxon>Actinomycetes</taxon>
        <taxon>Micrococcales</taxon>
        <taxon>Microbacteriaceae</taxon>
        <taxon>Leifsonia</taxon>
    </lineage>
</organism>
<protein>
    <submittedName>
        <fullName evidence="2">LuxR family transcriptional regulator</fullName>
    </submittedName>
</protein>
<dbReference type="Gene3D" id="3.40.50.300">
    <property type="entry name" value="P-loop containing nucleotide triphosphate hydrolases"/>
    <property type="match status" value="1"/>
</dbReference>
<dbReference type="PRINTS" id="PR00038">
    <property type="entry name" value="HTHLUXR"/>
</dbReference>
<reference evidence="2" key="1">
    <citation type="journal article" date="2014" name="Int. J. Syst. Evol. Microbiol.">
        <title>Complete genome sequence of Corynebacterium casei LMG S-19264T (=DSM 44701T), isolated from a smear-ripened cheese.</title>
        <authorList>
            <consortium name="US DOE Joint Genome Institute (JGI-PGF)"/>
            <person name="Walter F."/>
            <person name="Albersmeier A."/>
            <person name="Kalinowski J."/>
            <person name="Ruckert C."/>
        </authorList>
    </citation>
    <scope>NUCLEOTIDE SEQUENCE</scope>
    <source>
        <strain evidence="2">VKM Ac-1401</strain>
    </source>
</reference>
<dbReference type="Proteomes" id="UP001142372">
    <property type="component" value="Unassembled WGS sequence"/>
</dbReference>
<dbReference type="Pfam" id="PF25872">
    <property type="entry name" value="HTH_77"/>
    <property type="match status" value="1"/>
</dbReference>
<reference evidence="2" key="2">
    <citation type="submission" date="2023-01" db="EMBL/GenBank/DDBJ databases">
        <authorList>
            <person name="Sun Q."/>
            <person name="Evtushenko L."/>
        </authorList>
    </citation>
    <scope>NUCLEOTIDE SEQUENCE</scope>
    <source>
        <strain evidence="2">VKM Ac-1401</strain>
    </source>
</reference>
<dbReference type="GO" id="GO:0006355">
    <property type="term" value="P:regulation of DNA-templated transcription"/>
    <property type="evidence" value="ECO:0007669"/>
    <property type="project" value="InterPro"/>
</dbReference>
<gene>
    <name evidence="2" type="ORF">GCM10017584_03100</name>
</gene>
<dbReference type="Pfam" id="PF00196">
    <property type="entry name" value="GerE"/>
    <property type="match status" value="1"/>
</dbReference>
<dbReference type="InterPro" id="IPR058852">
    <property type="entry name" value="HTH_77"/>
</dbReference>
<name>A0A9W6H6V8_9MICO</name>
<dbReference type="InterPro" id="IPR000792">
    <property type="entry name" value="Tscrpt_reg_LuxR_C"/>
</dbReference>
<dbReference type="Gene3D" id="1.25.40.10">
    <property type="entry name" value="Tetratricopeptide repeat domain"/>
    <property type="match status" value="1"/>
</dbReference>
<dbReference type="InterPro" id="IPR016032">
    <property type="entry name" value="Sig_transdc_resp-reg_C-effctor"/>
</dbReference>
<dbReference type="PANTHER" id="PTHR47691:SF3">
    <property type="entry name" value="HTH-TYPE TRANSCRIPTIONAL REGULATOR RV0890C-RELATED"/>
    <property type="match status" value="1"/>
</dbReference>
<proteinExistence type="predicted"/>
<dbReference type="GO" id="GO:0003677">
    <property type="term" value="F:DNA binding"/>
    <property type="evidence" value="ECO:0007669"/>
    <property type="project" value="InterPro"/>
</dbReference>
<dbReference type="SMART" id="SM00421">
    <property type="entry name" value="HTH_LUXR"/>
    <property type="match status" value="1"/>
</dbReference>
<feature type="domain" description="HTH luxR-type" evidence="1">
    <location>
        <begin position="882"/>
        <end position="947"/>
    </location>
</feature>
<dbReference type="Pfam" id="PF13401">
    <property type="entry name" value="AAA_22"/>
    <property type="match status" value="1"/>
</dbReference>
<evidence type="ECO:0000259" key="1">
    <source>
        <dbReference type="PROSITE" id="PS50043"/>
    </source>
</evidence>